<dbReference type="InterPro" id="IPR032675">
    <property type="entry name" value="LRR_dom_sf"/>
</dbReference>
<evidence type="ECO:0000313" key="3">
    <source>
        <dbReference type="Proteomes" id="UP000179807"/>
    </source>
</evidence>
<sequence>MISVAGSHYTTSRSISAKKCQRVAVNAVHQKVDSFEKLNFAKNCSTIDLSKNRLRNFSGLPSLRLLTHLTINDNPLFSFYGATPQPSLFWVSFKNTPLSKHTHFRLMCLIVFGSKLTFINDEPVSKNLIQKADKLRESVLPELLEGNILISLSPIKFVVPQEKRSCTATFTTIVPGAAPSNVEGEDDEQSQVVQPPQPSIATICERILEENNISFLEPERLEGIRSKLRDMREHFQMFDEEEEEEFQNEEHHDSFNEFGETISIDAKNPMRNPSNSKNSAQGENEEIKIEEEEEEYVEE</sequence>
<keyword evidence="3" id="KW-1185">Reference proteome</keyword>
<dbReference type="Proteomes" id="UP000179807">
    <property type="component" value="Unassembled WGS sequence"/>
</dbReference>
<gene>
    <name evidence="2" type="ORF">TRFO_10646</name>
</gene>
<proteinExistence type="predicted"/>
<protein>
    <recommendedName>
        <fullName evidence="4">Leucine Rich Repeat family protein</fullName>
    </recommendedName>
</protein>
<dbReference type="VEuPathDB" id="TrichDB:TRFO_10646"/>
<feature type="region of interest" description="Disordered" evidence="1">
    <location>
        <begin position="177"/>
        <end position="196"/>
    </location>
</feature>
<feature type="compositionally biased region" description="Polar residues" evidence="1">
    <location>
        <begin position="271"/>
        <end position="282"/>
    </location>
</feature>
<evidence type="ECO:0000256" key="1">
    <source>
        <dbReference type="SAM" id="MobiDB-lite"/>
    </source>
</evidence>
<dbReference type="RefSeq" id="XP_068348300.1">
    <property type="nucleotide sequence ID" value="XM_068495581.1"/>
</dbReference>
<evidence type="ECO:0008006" key="4">
    <source>
        <dbReference type="Google" id="ProtNLM"/>
    </source>
</evidence>
<dbReference type="Gene3D" id="3.80.10.10">
    <property type="entry name" value="Ribonuclease Inhibitor"/>
    <property type="match status" value="1"/>
</dbReference>
<name>A0A1J4JBY2_9EUKA</name>
<dbReference type="EMBL" id="MLAK01001260">
    <property type="protein sequence ID" value="OHS95163.1"/>
    <property type="molecule type" value="Genomic_DNA"/>
</dbReference>
<dbReference type="OrthoDB" id="266138at2759"/>
<organism evidence="2 3">
    <name type="scientific">Tritrichomonas foetus</name>
    <dbReference type="NCBI Taxonomy" id="1144522"/>
    <lineage>
        <taxon>Eukaryota</taxon>
        <taxon>Metamonada</taxon>
        <taxon>Parabasalia</taxon>
        <taxon>Tritrichomonadida</taxon>
        <taxon>Tritrichomonadidae</taxon>
        <taxon>Tritrichomonas</taxon>
    </lineage>
</organism>
<dbReference type="GeneID" id="94830285"/>
<feature type="compositionally biased region" description="Acidic residues" evidence="1">
    <location>
        <begin position="288"/>
        <end position="299"/>
    </location>
</feature>
<dbReference type="AlphaFoldDB" id="A0A1J4JBY2"/>
<comment type="caution">
    <text evidence="2">The sequence shown here is derived from an EMBL/GenBank/DDBJ whole genome shotgun (WGS) entry which is preliminary data.</text>
</comment>
<reference evidence="2" key="1">
    <citation type="submission" date="2016-10" db="EMBL/GenBank/DDBJ databases">
        <authorList>
            <person name="Benchimol M."/>
            <person name="Almeida L.G."/>
            <person name="Vasconcelos A.T."/>
            <person name="Perreira-Neves A."/>
            <person name="Rosa I.A."/>
            <person name="Tasca T."/>
            <person name="Bogo M.R."/>
            <person name="de Souza W."/>
        </authorList>
    </citation>
    <scope>NUCLEOTIDE SEQUENCE [LARGE SCALE GENOMIC DNA]</scope>
    <source>
        <strain evidence="2">K</strain>
    </source>
</reference>
<feature type="region of interest" description="Disordered" evidence="1">
    <location>
        <begin position="242"/>
        <end position="299"/>
    </location>
</feature>
<accession>A0A1J4JBY2</accession>
<dbReference type="SUPFAM" id="SSF52058">
    <property type="entry name" value="L domain-like"/>
    <property type="match status" value="1"/>
</dbReference>
<evidence type="ECO:0000313" key="2">
    <source>
        <dbReference type="EMBL" id="OHS95163.1"/>
    </source>
</evidence>